<protein>
    <submittedName>
        <fullName evidence="4">Methyltransferase domain-containing protein</fullName>
    </submittedName>
</protein>
<proteinExistence type="predicted"/>
<dbReference type="SUPFAM" id="SSF53335">
    <property type="entry name" value="S-adenosyl-L-methionine-dependent methyltransferases"/>
    <property type="match status" value="1"/>
</dbReference>
<evidence type="ECO:0000313" key="4">
    <source>
        <dbReference type="EMBL" id="WRL45695.1"/>
    </source>
</evidence>
<dbReference type="Pfam" id="PF08241">
    <property type="entry name" value="Methyltransf_11"/>
    <property type="match status" value="1"/>
</dbReference>
<dbReference type="EMBL" id="CP141259">
    <property type="protein sequence ID" value="WRL45695.1"/>
    <property type="molecule type" value="Genomic_DNA"/>
</dbReference>
<dbReference type="RefSeq" id="WP_407278728.1">
    <property type="nucleotide sequence ID" value="NZ_CP141259.1"/>
</dbReference>
<dbReference type="GO" id="GO:0032259">
    <property type="term" value="P:methylation"/>
    <property type="evidence" value="ECO:0007669"/>
    <property type="project" value="UniProtKB-KW"/>
</dbReference>
<organism evidence="4 5">
    <name type="scientific">Aromatoleum evansii</name>
    <name type="common">Azoarcus evansii</name>
    <dbReference type="NCBI Taxonomy" id="59406"/>
    <lineage>
        <taxon>Bacteria</taxon>
        <taxon>Pseudomonadati</taxon>
        <taxon>Pseudomonadota</taxon>
        <taxon>Betaproteobacteria</taxon>
        <taxon>Rhodocyclales</taxon>
        <taxon>Rhodocyclaceae</taxon>
        <taxon>Aromatoleum</taxon>
    </lineage>
</organism>
<dbReference type="GO" id="GO:0008168">
    <property type="term" value="F:methyltransferase activity"/>
    <property type="evidence" value="ECO:0007669"/>
    <property type="project" value="UniProtKB-KW"/>
</dbReference>
<feature type="coiled-coil region" evidence="1">
    <location>
        <begin position="508"/>
        <end position="542"/>
    </location>
</feature>
<name>A0ABZ1AJQ5_AROEV</name>
<keyword evidence="1" id="KW-0175">Coiled coil</keyword>
<dbReference type="PANTHER" id="PTHR43591">
    <property type="entry name" value="METHYLTRANSFERASE"/>
    <property type="match status" value="1"/>
</dbReference>
<feature type="region of interest" description="Disordered" evidence="2">
    <location>
        <begin position="709"/>
        <end position="729"/>
    </location>
</feature>
<keyword evidence="4" id="KW-0489">Methyltransferase</keyword>
<dbReference type="Gene3D" id="1.20.5.170">
    <property type="match status" value="1"/>
</dbReference>
<dbReference type="InterPro" id="IPR029063">
    <property type="entry name" value="SAM-dependent_MTases_sf"/>
</dbReference>
<gene>
    <name evidence="4" type="ORF">U5817_21230</name>
</gene>
<accession>A0ABZ1AJQ5</accession>
<feature type="domain" description="Methyltransferase type 11" evidence="3">
    <location>
        <begin position="45"/>
        <end position="138"/>
    </location>
</feature>
<dbReference type="InterPro" id="IPR013216">
    <property type="entry name" value="Methyltransf_11"/>
</dbReference>
<dbReference type="Gene3D" id="3.40.50.150">
    <property type="entry name" value="Vaccinia Virus protein VP39"/>
    <property type="match status" value="1"/>
</dbReference>
<dbReference type="Proteomes" id="UP001626593">
    <property type="component" value="Chromosome"/>
</dbReference>
<evidence type="ECO:0000256" key="1">
    <source>
        <dbReference type="SAM" id="Coils"/>
    </source>
</evidence>
<feature type="coiled-coil region" evidence="1">
    <location>
        <begin position="312"/>
        <end position="472"/>
    </location>
</feature>
<feature type="coiled-coil region" evidence="1">
    <location>
        <begin position="571"/>
        <end position="605"/>
    </location>
</feature>
<dbReference type="CDD" id="cd02440">
    <property type="entry name" value="AdoMet_MTases"/>
    <property type="match status" value="1"/>
</dbReference>
<dbReference type="SUPFAM" id="SSF57997">
    <property type="entry name" value="Tropomyosin"/>
    <property type="match status" value="2"/>
</dbReference>
<evidence type="ECO:0000259" key="3">
    <source>
        <dbReference type="Pfam" id="PF08241"/>
    </source>
</evidence>
<sequence>MSDNGFYRAFEDRHRGSRDSIMDRLEVYLPFVEPLRVVYPESATVDLGCGRGEWLQLMMQKGFDAVGVDIDEGMLSACSGLGLKTVKQDAIAFLRALADESQCVVSGFHIVEHLPFADLQVLVEEALRVLKPGGLLILETPNPENVAVGTTNFYLDPTHQRPIPPLLLEFLPEHYGFARIKILRLQEQDALVGKESVDLIDVFCGASPDYSVVAQKSAAPSIMAVFDEPFAQSYGIELGQLANRFDAKLDRRFDAVERRISGAEKTANQAEHVLDRFVVLHEKLLAEAVRAERNGAKTALLAEQLCGANLRLRAVEGELAAVRGRAAQFEARAVAAENFVGELEVRIEAAEQRAEDLERRAVSAESEAAEQEYRAGRAYAFIEDLELRVVEAETRAVGLEVHADERQFGAGEGDCTEPACEIQLNELKRKVVAALMQLQEFERRAIAAETRVGELEYQVFEAEGKAEALERRAVLADEKAAADEGRIAFLESRLLELTDQATETSSHIEELQYRLADTEAQARQVELRCMELEGLVSEAELRAGELGQRAAVAEAEAGEQAKRAVGAEVRATQFADRAASANLKIEELERRLSAAETDARNGRSEADRWHERILSIYQSSSWRITAPMRGVRKVARGDFTPIQRIGGAANDAIKAVLRPPVLMVARSVMNRPYLRVRMSKTLHRYPTLRQHLVLFTRNAGLLAVSEPVGEDQEECPSSHPPASLLMSRNPDVDLSNLSAKSRRAYLDLQAAIERRSGSEI</sequence>
<evidence type="ECO:0000256" key="2">
    <source>
        <dbReference type="SAM" id="MobiDB-lite"/>
    </source>
</evidence>
<keyword evidence="5" id="KW-1185">Reference proteome</keyword>
<evidence type="ECO:0000313" key="5">
    <source>
        <dbReference type="Proteomes" id="UP001626593"/>
    </source>
</evidence>
<reference evidence="4 5" key="1">
    <citation type="submission" date="2023-12" db="EMBL/GenBank/DDBJ databases">
        <title>A. evansii MAY27, complete genome.</title>
        <authorList>
            <person name="Wang Y."/>
        </authorList>
    </citation>
    <scope>NUCLEOTIDE SEQUENCE [LARGE SCALE GENOMIC DNA]</scope>
    <source>
        <strain evidence="4 5">MAY27</strain>
    </source>
</reference>
<keyword evidence="4" id="KW-0808">Transferase</keyword>